<evidence type="ECO:0000313" key="2">
    <source>
        <dbReference type="Proteomes" id="UP001275084"/>
    </source>
</evidence>
<gene>
    <name evidence="1" type="ORF">B0T25DRAFT_67064</name>
</gene>
<accession>A0AAJ0HXN0</accession>
<reference evidence="1" key="2">
    <citation type="submission" date="2023-06" db="EMBL/GenBank/DDBJ databases">
        <authorList>
            <consortium name="Lawrence Berkeley National Laboratory"/>
            <person name="Haridas S."/>
            <person name="Hensen N."/>
            <person name="Bonometti L."/>
            <person name="Westerberg I."/>
            <person name="Brannstrom I.O."/>
            <person name="Guillou S."/>
            <person name="Cros-Aarteil S."/>
            <person name="Calhoun S."/>
            <person name="Kuo A."/>
            <person name="Mondo S."/>
            <person name="Pangilinan J."/>
            <person name="Riley R."/>
            <person name="Labutti K."/>
            <person name="Andreopoulos B."/>
            <person name="Lipzen A."/>
            <person name="Chen C."/>
            <person name="Yanf M."/>
            <person name="Daum C."/>
            <person name="Ng V."/>
            <person name="Clum A."/>
            <person name="Steindorff A."/>
            <person name="Ohm R."/>
            <person name="Martin F."/>
            <person name="Silar P."/>
            <person name="Natvig D."/>
            <person name="Lalanne C."/>
            <person name="Gautier V."/>
            <person name="Ament-Velasquez S.L."/>
            <person name="Kruys A."/>
            <person name="Hutchinson M.I."/>
            <person name="Powell A.J."/>
            <person name="Barry K."/>
            <person name="Miller A.N."/>
            <person name="Grigoriev I.V."/>
            <person name="Debuchy R."/>
            <person name="Gladieux P."/>
            <person name="Thoren M.H."/>
            <person name="Johannesson H."/>
        </authorList>
    </citation>
    <scope>NUCLEOTIDE SEQUENCE</scope>
    <source>
        <strain evidence="1">CBS 955.72</strain>
    </source>
</reference>
<protein>
    <submittedName>
        <fullName evidence="1">Uncharacterized protein</fullName>
    </submittedName>
</protein>
<evidence type="ECO:0000313" key="1">
    <source>
        <dbReference type="EMBL" id="KAK3364484.1"/>
    </source>
</evidence>
<comment type="caution">
    <text evidence="1">The sequence shown here is derived from an EMBL/GenBank/DDBJ whole genome shotgun (WGS) entry which is preliminary data.</text>
</comment>
<dbReference type="AlphaFoldDB" id="A0AAJ0HXN0"/>
<name>A0AAJ0HXN0_9PEZI</name>
<proteinExistence type="predicted"/>
<dbReference type="Proteomes" id="UP001275084">
    <property type="component" value="Unassembled WGS sequence"/>
</dbReference>
<keyword evidence="2" id="KW-1185">Reference proteome</keyword>
<reference evidence="1" key="1">
    <citation type="journal article" date="2023" name="Mol. Phylogenet. Evol.">
        <title>Genome-scale phylogeny and comparative genomics of the fungal order Sordariales.</title>
        <authorList>
            <person name="Hensen N."/>
            <person name="Bonometti L."/>
            <person name="Westerberg I."/>
            <person name="Brannstrom I.O."/>
            <person name="Guillou S."/>
            <person name="Cros-Aarteil S."/>
            <person name="Calhoun S."/>
            <person name="Haridas S."/>
            <person name="Kuo A."/>
            <person name="Mondo S."/>
            <person name="Pangilinan J."/>
            <person name="Riley R."/>
            <person name="LaButti K."/>
            <person name="Andreopoulos B."/>
            <person name="Lipzen A."/>
            <person name="Chen C."/>
            <person name="Yan M."/>
            <person name="Daum C."/>
            <person name="Ng V."/>
            <person name="Clum A."/>
            <person name="Steindorff A."/>
            <person name="Ohm R.A."/>
            <person name="Martin F."/>
            <person name="Silar P."/>
            <person name="Natvig D.O."/>
            <person name="Lalanne C."/>
            <person name="Gautier V."/>
            <person name="Ament-Velasquez S.L."/>
            <person name="Kruys A."/>
            <person name="Hutchinson M.I."/>
            <person name="Powell A.J."/>
            <person name="Barry K."/>
            <person name="Miller A.N."/>
            <person name="Grigoriev I.V."/>
            <person name="Debuchy R."/>
            <person name="Gladieux P."/>
            <person name="Hiltunen Thoren M."/>
            <person name="Johannesson H."/>
        </authorList>
    </citation>
    <scope>NUCLEOTIDE SEQUENCE</scope>
    <source>
        <strain evidence="1">CBS 955.72</strain>
    </source>
</reference>
<dbReference type="EMBL" id="JAUIQD010000001">
    <property type="protein sequence ID" value="KAK3364484.1"/>
    <property type="molecule type" value="Genomic_DNA"/>
</dbReference>
<organism evidence="1 2">
    <name type="scientific">Lasiosphaeria hispida</name>
    <dbReference type="NCBI Taxonomy" id="260671"/>
    <lineage>
        <taxon>Eukaryota</taxon>
        <taxon>Fungi</taxon>
        <taxon>Dikarya</taxon>
        <taxon>Ascomycota</taxon>
        <taxon>Pezizomycotina</taxon>
        <taxon>Sordariomycetes</taxon>
        <taxon>Sordariomycetidae</taxon>
        <taxon>Sordariales</taxon>
        <taxon>Lasiosphaeriaceae</taxon>
        <taxon>Lasiosphaeria</taxon>
    </lineage>
</organism>
<sequence>MVFEYVRVFSCWELLLGGQVLTARDPANKAVSMLTGVSTICCLFSLFGTHSAGAVIRCPHTTLSQPLAFIQTQTSPQNQQLCAAPRPTTCPTHQRWAQRCMRRRQQRVLWGLKSTPASDRTYPDGFRWADGCDLAFIDPSWLEVWSSVDGGGAISCQRFLPRLSRGLSALSRAFSPERAPVNDYGSIPSPTDDIHSRYFSGDATADYLEFWAWQ</sequence>